<keyword evidence="3" id="KW-1185">Reference proteome</keyword>
<evidence type="ECO:0000313" key="3">
    <source>
        <dbReference type="Proteomes" id="UP000276133"/>
    </source>
</evidence>
<proteinExistence type="predicted"/>
<keyword evidence="1" id="KW-0472">Membrane</keyword>
<name>A0A3M7QDS6_BRAPC</name>
<reference evidence="2 3" key="1">
    <citation type="journal article" date="2018" name="Sci. Rep.">
        <title>Genomic signatures of local adaptation to the degree of environmental predictability in rotifers.</title>
        <authorList>
            <person name="Franch-Gras L."/>
            <person name="Hahn C."/>
            <person name="Garcia-Roger E.M."/>
            <person name="Carmona M.J."/>
            <person name="Serra M."/>
            <person name="Gomez A."/>
        </authorList>
    </citation>
    <scope>NUCLEOTIDE SEQUENCE [LARGE SCALE GENOMIC DNA]</scope>
    <source>
        <strain evidence="2">HYR1</strain>
    </source>
</reference>
<dbReference type="EMBL" id="REGN01006468">
    <property type="protein sequence ID" value="RNA09433.1"/>
    <property type="molecule type" value="Genomic_DNA"/>
</dbReference>
<gene>
    <name evidence="2" type="ORF">BpHYR1_037943</name>
</gene>
<comment type="caution">
    <text evidence="2">The sequence shown here is derived from an EMBL/GenBank/DDBJ whole genome shotgun (WGS) entry which is preliminary data.</text>
</comment>
<organism evidence="2 3">
    <name type="scientific">Brachionus plicatilis</name>
    <name type="common">Marine rotifer</name>
    <name type="synonym">Brachionus muelleri</name>
    <dbReference type="NCBI Taxonomy" id="10195"/>
    <lineage>
        <taxon>Eukaryota</taxon>
        <taxon>Metazoa</taxon>
        <taxon>Spiralia</taxon>
        <taxon>Gnathifera</taxon>
        <taxon>Rotifera</taxon>
        <taxon>Eurotatoria</taxon>
        <taxon>Monogononta</taxon>
        <taxon>Pseudotrocha</taxon>
        <taxon>Ploima</taxon>
        <taxon>Brachionidae</taxon>
        <taxon>Brachionus</taxon>
    </lineage>
</organism>
<evidence type="ECO:0000313" key="2">
    <source>
        <dbReference type="EMBL" id="RNA09433.1"/>
    </source>
</evidence>
<accession>A0A3M7QDS6</accession>
<keyword evidence="1" id="KW-0812">Transmembrane</keyword>
<evidence type="ECO:0000256" key="1">
    <source>
        <dbReference type="SAM" id="Phobius"/>
    </source>
</evidence>
<dbReference type="AlphaFoldDB" id="A0A3M7QDS6"/>
<feature type="transmembrane region" description="Helical" evidence="1">
    <location>
        <begin position="15"/>
        <end position="33"/>
    </location>
</feature>
<dbReference type="Proteomes" id="UP000276133">
    <property type="component" value="Unassembled WGS sequence"/>
</dbReference>
<protein>
    <submittedName>
        <fullName evidence="2">Uncharacterized protein</fullName>
    </submittedName>
</protein>
<keyword evidence="1" id="KW-1133">Transmembrane helix</keyword>
<sequence length="91" mass="10940">MPELFGLDFLEELNLRFTVMFRFFFIIIANLLLKYDYLETENQQVAILKYINDIDERDGLEGSDKTILYLIINLIQKQHLKFFFLIFNPTP</sequence>